<reference evidence="3" key="1">
    <citation type="submission" date="2014-09" db="EMBL/GenBank/DDBJ databases">
        <title>Vibrio variabilis JCM 19239. (C206) whole genome shotgun sequence.</title>
        <authorList>
            <person name="Sawabe T."/>
            <person name="Meirelles P."/>
            <person name="Nakanishi M."/>
            <person name="Sayaka M."/>
            <person name="Hattori M."/>
            <person name="Ohkuma M."/>
        </authorList>
    </citation>
    <scope>NUCLEOTIDE SEQUENCE [LARGE SCALE GENOMIC DNA]</scope>
    <source>
        <strain evidence="3">JCM 19239</strain>
    </source>
</reference>
<keyword evidence="3" id="KW-1185">Reference proteome</keyword>
<dbReference type="Proteomes" id="UP000029223">
    <property type="component" value="Unassembled WGS sequence"/>
</dbReference>
<evidence type="ECO:0000313" key="3">
    <source>
        <dbReference type="Proteomes" id="UP000029223"/>
    </source>
</evidence>
<proteinExistence type="predicted"/>
<evidence type="ECO:0000256" key="1">
    <source>
        <dbReference type="SAM" id="MobiDB-lite"/>
    </source>
</evidence>
<gene>
    <name evidence="2" type="ORF">JCM19239_4887</name>
</gene>
<evidence type="ECO:0000313" key="2">
    <source>
        <dbReference type="EMBL" id="GAL28447.1"/>
    </source>
</evidence>
<name>A0ABQ0JI88_9VIBR</name>
<dbReference type="EC" id="4.2.1.17" evidence="2"/>
<reference evidence="3" key="2">
    <citation type="submission" date="2014-09" db="EMBL/GenBank/DDBJ databases">
        <authorList>
            <consortium name="NBRP consortium"/>
            <person name="Sawabe T."/>
            <person name="Meirelles P."/>
            <person name="Nakanishi M."/>
            <person name="Sayaka M."/>
            <person name="Hattori M."/>
            <person name="Ohkuma M."/>
        </authorList>
    </citation>
    <scope>NUCLEOTIDE SEQUENCE [LARGE SCALE GENOMIC DNA]</scope>
    <source>
        <strain evidence="3">JCM 19239</strain>
    </source>
</reference>
<organism evidence="2 3">
    <name type="scientific">Vibrio variabilis</name>
    <dbReference type="NCBI Taxonomy" id="990271"/>
    <lineage>
        <taxon>Bacteria</taxon>
        <taxon>Pseudomonadati</taxon>
        <taxon>Pseudomonadota</taxon>
        <taxon>Gammaproteobacteria</taxon>
        <taxon>Vibrionales</taxon>
        <taxon>Vibrionaceae</taxon>
        <taxon>Vibrio</taxon>
    </lineage>
</organism>
<dbReference type="EMBL" id="BBMS01000043">
    <property type="protein sequence ID" value="GAL28447.1"/>
    <property type="molecule type" value="Genomic_DNA"/>
</dbReference>
<comment type="caution">
    <text evidence="2">The sequence shown here is derived from an EMBL/GenBank/DDBJ whole genome shotgun (WGS) entry which is preliminary data.</text>
</comment>
<accession>A0ABQ0JI88</accession>
<keyword evidence="2" id="KW-0456">Lyase</keyword>
<sequence length="58" mass="6604">MENLARRIAQFPAESINACKQTVYESIDKPIDDALKAEPTGYTKRRVKQRQSNVLPGR</sequence>
<dbReference type="GO" id="GO:0004300">
    <property type="term" value="F:enoyl-CoA hydratase activity"/>
    <property type="evidence" value="ECO:0007669"/>
    <property type="project" value="UniProtKB-EC"/>
</dbReference>
<protein>
    <submittedName>
        <fullName evidence="2">Enoyl-CoA hydratase</fullName>
        <ecNumber evidence="2">4.2.1.17</ecNumber>
    </submittedName>
</protein>
<feature type="region of interest" description="Disordered" evidence="1">
    <location>
        <begin position="38"/>
        <end position="58"/>
    </location>
</feature>